<keyword evidence="2 3" id="KW-0663">Pyridoxal phosphate</keyword>
<dbReference type="InterPro" id="IPR015421">
    <property type="entry name" value="PyrdxlP-dep_Trfase_major"/>
</dbReference>
<keyword evidence="4" id="KW-0808">Transferase</keyword>
<dbReference type="OrthoDB" id="262490at2"/>
<name>A0A7M4D8K0_9BACT</name>
<organism evidence="4 7">
    <name type="scientific">Labilibaculum euxinus</name>
    <dbReference type="NCBI Taxonomy" id="2686357"/>
    <lineage>
        <taxon>Bacteria</taxon>
        <taxon>Pseudomonadati</taxon>
        <taxon>Bacteroidota</taxon>
        <taxon>Bacteroidia</taxon>
        <taxon>Marinilabiliales</taxon>
        <taxon>Marinifilaceae</taxon>
        <taxon>Labilibaculum</taxon>
    </lineage>
</organism>
<dbReference type="GO" id="GO:0019346">
    <property type="term" value="P:transsulfuration"/>
    <property type="evidence" value="ECO:0007669"/>
    <property type="project" value="InterPro"/>
</dbReference>
<evidence type="ECO:0000313" key="4">
    <source>
        <dbReference type="EMBL" id="MUP38979.1"/>
    </source>
</evidence>
<dbReference type="InterPro" id="IPR015424">
    <property type="entry name" value="PyrdxlP-dep_Trfase"/>
</dbReference>
<reference evidence="5 6" key="1">
    <citation type="submission" date="2019-11" db="EMBL/GenBank/DDBJ databases">
        <title>Draft genome sequence of Labilibaculum sp. strain SYP isolated from Black Sea.</title>
        <authorList>
            <person name="Yadav S."/>
            <person name="Villanueva L."/>
        </authorList>
    </citation>
    <scope>NUCLEOTIDE SEQUENCE [LARGE SCALE GENOMIC DNA]</scope>
    <source>
        <strain evidence="5 6">44</strain>
    </source>
</reference>
<evidence type="ECO:0000313" key="7">
    <source>
        <dbReference type="Proteomes" id="UP000462449"/>
    </source>
</evidence>
<dbReference type="EMBL" id="WOTW01000037">
    <property type="protein sequence ID" value="MUP38979.1"/>
    <property type="molecule type" value="Genomic_DNA"/>
</dbReference>
<evidence type="ECO:0000256" key="3">
    <source>
        <dbReference type="RuleBase" id="RU362118"/>
    </source>
</evidence>
<dbReference type="GO" id="GO:0003962">
    <property type="term" value="F:cystathionine gamma-synthase activity"/>
    <property type="evidence" value="ECO:0007669"/>
    <property type="project" value="TreeGrafter"/>
</dbReference>
<dbReference type="InterPro" id="IPR015422">
    <property type="entry name" value="PyrdxlP-dep_Trfase_small"/>
</dbReference>
<dbReference type="PANTHER" id="PTHR42699">
    <property type="match status" value="1"/>
</dbReference>
<evidence type="ECO:0000313" key="6">
    <source>
        <dbReference type="Proteomes" id="UP000285951"/>
    </source>
</evidence>
<comment type="cofactor">
    <cofactor evidence="1 3">
        <name>pyridoxal 5'-phosphate</name>
        <dbReference type="ChEBI" id="CHEBI:597326"/>
    </cofactor>
</comment>
<keyword evidence="6" id="KW-1185">Reference proteome</keyword>
<dbReference type="Proteomes" id="UP000462449">
    <property type="component" value="Unassembled WGS sequence"/>
</dbReference>
<evidence type="ECO:0000313" key="5">
    <source>
        <dbReference type="EMBL" id="MVB08184.1"/>
    </source>
</evidence>
<dbReference type="PANTHER" id="PTHR42699:SF1">
    <property type="entry name" value="CYSTATHIONINE GAMMA-SYNTHASE-RELATED"/>
    <property type="match status" value="1"/>
</dbReference>
<evidence type="ECO:0000256" key="2">
    <source>
        <dbReference type="ARBA" id="ARBA00022898"/>
    </source>
</evidence>
<dbReference type="EMBL" id="QTZN02000037">
    <property type="protein sequence ID" value="MVB08184.1"/>
    <property type="molecule type" value="Genomic_DNA"/>
</dbReference>
<comment type="caution">
    <text evidence="4">The sequence shown here is derived from an EMBL/GenBank/DDBJ whole genome shotgun (WGS) entry which is preliminary data.</text>
</comment>
<dbReference type="InterPro" id="IPR051750">
    <property type="entry name" value="Trans-sulfuration_enzymes"/>
</dbReference>
<dbReference type="Gene3D" id="3.40.640.10">
    <property type="entry name" value="Type I PLP-dependent aspartate aminotransferase-like (Major domain)"/>
    <property type="match status" value="1"/>
</dbReference>
<proteinExistence type="inferred from homology"/>
<dbReference type="Proteomes" id="UP000285951">
    <property type="component" value="Unassembled WGS sequence"/>
</dbReference>
<dbReference type="InterPro" id="IPR000277">
    <property type="entry name" value="Cys/Met-Metab_PyrdxlP-dep_enz"/>
</dbReference>
<dbReference type="GO" id="GO:0030170">
    <property type="term" value="F:pyridoxal phosphate binding"/>
    <property type="evidence" value="ECO:0007669"/>
    <property type="project" value="InterPro"/>
</dbReference>
<dbReference type="SUPFAM" id="SSF53383">
    <property type="entry name" value="PLP-dependent transferases"/>
    <property type="match status" value="1"/>
</dbReference>
<reference evidence="4 7" key="2">
    <citation type="submission" date="2019-12" db="EMBL/GenBank/DDBJ databases">
        <title>Draft genome sequence of Labilibaculum sp. strain 44 isolated from deep waters of Black Sea.</title>
        <authorList>
            <person name="Yadav S."/>
            <person name="Villanueva L."/>
        </authorList>
    </citation>
    <scope>NUCLEOTIDE SEQUENCE [LARGE SCALE GENOMIC DNA]</scope>
    <source>
        <strain evidence="4 7">44</strain>
    </source>
</reference>
<dbReference type="Pfam" id="PF01053">
    <property type="entry name" value="Cys_Met_Meta_PP"/>
    <property type="match status" value="1"/>
</dbReference>
<comment type="similarity">
    <text evidence="3">Belongs to the trans-sulfuration enzymes family.</text>
</comment>
<evidence type="ECO:0000256" key="1">
    <source>
        <dbReference type="ARBA" id="ARBA00001933"/>
    </source>
</evidence>
<dbReference type="Gene3D" id="3.90.1150.10">
    <property type="entry name" value="Aspartate Aminotransferase, domain 1"/>
    <property type="match status" value="1"/>
</dbReference>
<accession>A0A7M4D8K0</accession>
<gene>
    <name evidence="5" type="ORF">DWB62_014255</name>
    <name evidence="4" type="ORF">GNY23_14255</name>
</gene>
<dbReference type="AlphaFoldDB" id="A0A7M4D8K0"/>
<protein>
    <submittedName>
        <fullName evidence="4">PLP-dependent transferase</fullName>
    </submittedName>
</protein>
<sequence length="505" mass="58381">MEKCMVKTPYRNITCGKSIPPHNVHAISVSLPTIQDVYSYEENKNNWRNCMETGYPRFFCHPYEKKVIEYFKAHFSISEEKHLFLFPSKSSCQLVSSFFELNFREYELNGIFTISVDSQNPALKKACDFIQHTGHKVFSRQLEDFLLKLKLINNPHQKEMLSTNPEQHVKQELQKQFLLDKNQNIELFSSGMNAIYSLFEGVNQIQKLKKATVFIQYGWLYTDTIDILRKYSESYLELISVYDEKELLLVIEANKEKIAAVFTEIPTNPFLHTPNLPFLYSHLSKLDIPLIVDGTIGTCVNMNYLPYCDFAVESLTKFASGMADVMAGCVVPNPNSNWTKNNLVDLKPYQQELYRRDLERIAFQISGMESRVKSIRKNAFELALFFESHPAVKTVNWSHNKKNAANYSKIEKEENNYAGLISIEFDGSIEKFYNALELPKGPSLGTEFTLVMPYFYLAHYDLIKTKEGRKLLAEKGINWELVRISVGTEPIEELISIFEKALNQI</sequence>